<dbReference type="PANTHER" id="PTHR10859">
    <property type="entry name" value="GLYCOSYL TRANSFERASE"/>
    <property type="match status" value="1"/>
</dbReference>
<dbReference type="InterPro" id="IPR001173">
    <property type="entry name" value="Glyco_trans_2-like"/>
</dbReference>
<evidence type="ECO:0000313" key="2">
    <source>
        <dbReference type="EMBL" id="MBW8481731.1"/>
    </source>
</evidence>
<dbReference type="EMBL" id="JAIBOA010000003">
    <property type="protein sequence ID" value="MBW8481731.1"/>
    <property type="molecule type" value="Genomic_DNA"/>
</dbReference>
<dbReference type="PANTHER" id="PTHR10859:SF91">
    <property type="entry name" value="DOLICHYL-PHOSPHATE BETA-GLUCOSYLTRANSFERASE"/>
    <property type="match status" value="1"/>
</dbReference>
<evidence type="ECO:0000259" key="1">
    <source>
        <dbReference type="Pfam" id="PF00535"/>
    </source>
</evidence>
<dbReference type="RefSeq" id="WP_220163721.1">
    <property type="nucleotide sequence ID" value="NZ_JAIBOA010000003.1"/>
</dbReference>
<keyword evidence="2" id="KW-0808">Transferase</keyword>
<protein>
    <submittedName>
        <fullName evidence="2">Glycosyltransferase</fullName>
        <ecNumber evidence="2">2.4.-.-</ecNumber>
    </submittedName>
</protein>
<keyword evidence="2" id="KW-0328">Glycosyltransferase</keyword>
<dbReference type="SUPFAM" id="SSF53448">
    <property type="entry name" value="Nucleotide-diphospho-sugar transferases"/>
    <property type="match status" value="1"/>
</dbReference>
<feature type="domain" description="Glycosyltransferase 2-like" evidence="1">
    <location>
        <begin position="6"/>
        <end position="172"/>
    </location>
</feature>
<comment type="caution">
    <text evidence="2">The sequence shown here is derived from an EMBL/GenBank/DDBJ whole genome shotgun (WGS) entry which is preliminary data.</text>
</comment>
<dbReference type="Pfam" id="PF00535">
    <property type="entry name" value="Glycos_transf_2"/>
    <property type="match status" value="1"/>
</dbReference>
<dbReference type="EC" id="2.4.-.-" evidence="2"/>
<evidence type="ECO:0000313" key="3">
    <source>
        <dbReference type="Proteomes" id="UP000774570"/>
    </source>
</evidence>
<organism evidence="2 3">
    <name type="scientific">Actinomadura parmotrematis</name>
    <dbReference type="NCBI Taxonomy" id="2864039"/>
    <lineage>
        <taxon>Bacteria</taxon>
        <taxon>Bacillati</taxon>
        <taxon>Actinomycetota</taxon>
        <taxon>Actinomycetes</taxon>
        <taxon>Streptosporangiales</taxon>
        <taxon>Thermomonosporaceae</taxon>
        <taxon>Actinomadura</taxon>
    </lineage>
</organism>
<accession>A0ABS7FMX4</accession>
<sequence length="253" mass="28563">MSLVEIVIPVYNEERVLEASVLRLYAFLRADLPYDFVITVADNASTDTTWNVASRLAETLPHVRAVHLDRKGRGRALRRVWSESSADVVAYMDVDLSTDLDAFLPLVMPLLSGHSDLAIGSRLARGARVVRGPKREFISRSYNLLLRTLMRAHFTDAQCGFKAGRTEVVQALLPAVQDEEWFFDTELLLLAERLGLRVHEVPVDWTDDPDSRVDIVRTALDDLRGMARVRREIRRGRFTAAVPSPRARDRVAA</sequence>
<name>A0ABS7FMX4_9ACTN</name>
<dbReference type="Proteomes" id="UP000774570">
    <property type="component" value="Unassembled WGS sequence"/>
</dbReference>
<dbReference type="Gene3D" id="3.90.550.10">
    <property type="entry name" value="Spore Coat Polysaccharide Biosynthesis Protein SpsA, Chain A"/>
    <property type="match status" value="1"/>
</dbReference>
<gene>
    <name evidence="2" type="ORF">K1Y72_05070</name>
</gene>
<reference evidence="2 3" key="1">
    <citation type="submission" date="2021-07" db="EMBL/GenBank/DDBJ databases">
        <title>Actinomadura sp. PM05-2 isolated from lichen.</title>
        <authorList>
            <person name="Somphong A."/>
            <person name="Phongsopitanun W."/>
            <person name="Tanasupawat S."/>
            <person name="Peongsungnone V."/>
        </authorList>
    </citation>
    <scope>NUCLEOTIDE SEQUENCE [LARGE SCALE GENOMIC DNA]</scope>
    <source>
        <strain evidence="2 3">PM05-2</strain>
    </source>
</reference>
<keyword evidence="3" id="KW-1185">Reference proteome</keyword>
<proteinExistence type="predicted"/>
<dbReference type="GO" id="GO:0016757">
    <property type="term" value="F:glycosyltransferase activity"/>
    <property type="evidence" value="ECO:0007669"/>
    <property type="project" value="UniProtKB-KW"/>
</dbReference>
<dbReference type="InterPro" id="IPR029044">
    <property type="entry name" value="Nucleotide-diphossugar_trans"/>
</dbReference>